<sequence length="59" mass="7019">KLCLYMEKILNNEIAWPDGYEKNRWYRAAQPIFIISKLSNFTSEDKAYIWTLKPASLVH</sequence>
<dbReference type="EMBL" id="DWVS01000113">
    <property type="protein sequence ID" value="HJC87274.1"/>
    <property type="molecule type" value="Genomic_DNA"/>
</dbReference>
<protein>
    <submittedName>
        <fullName evidence="1">Uncharacterized protein</fullName>
    </submittedName>
</protein>
<evidence type="ECO:0000313" key="2">
    <source>
        <dbReference type="Proteomes" id="UP000823922"/>
    </source>
</evidence>
<name>A0A9D2QJI2_9FIRM</name>
<organism evidence="1 2">
    <name type="scientific">Candidatus Eisenbergiella intestinigallinarum</name>
    <dbReference type="NCBI Taxonomy" id="2838549"/>
    <lineage>
        <taxon>Bacteria</taxon>
        <taxon>Bacillati</taxon>
        <taxon>Bacillota</taxon>
        <taxon>Clostridia</taxon>
        <taxon>Lachnospirales</taxon>
        <taxon>Lachnospiraceae</taxon>
        <taxon>Eisenbergiella</taxon>
    </lineage>
</organism>
<comment type="caution">
    <text evidence="1">The sequence shown here is derived from an EMBL/GenBank/DDBJ whole genome shotgun (WGS) entry which is preliminary data.</text>
</comment>
<gene>
    <name evidence="1" type="ORF">H9926_04575</name>
</gene>
<feature type="non-terminal residue" evidence="1">
    <location>
        <position position="1"/>
    </location>
</feature>
<evidence type="ECO:0000313" key="1">
    <source>
        <dbReference type="EMBL" id="HJC87274.1"/>
    </source>
</evidence>
<accession>A0A9D2QJI2</accession>
<dbReference type="Proteomes" id="UP000823922">
    <property type="component" value="Unassembled WGS sequence"/>
</dbReference>
<reference evidence="1" key="1">
    <citation type="journal article" date="2021" name="PeerJ">
        <title>Extensive microbial diversity within the chicken gut microbiome revealed by metagenomics and culture.</title>
        <authorList>
            <person name="Gilroy R."/>
            <person name="Ravi A."/>
            <person name="Getino M."/>
            <person name="Pursley I."/>
            <person name="Horton D.L."/>
            <person name="Alikhan N.F."/>
            <person name="Baker D."/>
            <person name="Gharbi K."/>
            <person name="Hall N."/>
            <person name="Watson M."/>
            <person name="Adriaenssens E.M."/>
            <person name="Foster-Nyarko E."/>
            <person name="Jarju S."/>
            <person name="Secka A."/>
            <person name="Antonio M."/>
            <person name="Oren A."/>
            <person name="Chaudhuri R.R."/>
            <person name="La Ragione R."/>
            <person name="Hildebrand F."/>
            <person name="Pallen M.J."/>
        </authorList>
    </citation>
    <scope>NUCLEOTIDE SEQUENCE</scope>
    <source>
        <strain evidence="1">ChiBcec1-1630</strain>
    </source>
</reference>
<proteinExistence type="predicted"/>
<reference evidence="1" key="2">
    <citation type="submission" date="2021-04" db="EMBL/GenBank/DDBJ databases">
        <authorList>
            <person name="Gilroy R."/>
        </authorList>
    </citation>
    <scope>NUCLEOTIDE SEQUENCE</scope>
    <source>
        <strain evidence="1">ChiBcec1-1630</strain>
    </source>
</reference>
<dbReference type="AlphaFoldDB" id="A0A9D2QJI2"/>